<dbReference type="EMBL" id="BK015728">
    <property type="protein sequence ID" value="DAE22182.1"/>
    <property type="molecule type" value="Genomic_DNA"/>
</dbReference>
<protein>
    <submittedName>
        <fullName evidence="1">Uncharacterized protein</fullName>
    </submittedName>
</protein>
<sequence>MYADSLCQSVTRLAVFLLQPCEVFTKSQNITSKVRLFS</sequence>
<evidence type="ECO:0000313" key="1">
    <source>
        <dbReference type="EMBL" id="DAE22182.1"/>
    </source>
</evidence>
<accession>A0A8S5QSK3</accession>
<name>A0A8S5QSK3_9CAUD</name>
<organism evidence="1">
    <name type="scientific">Siphoviridae sp. ctLsx2</name>
    <dbReference type="NCBI Taxonomy" id="2826254"/>
    <lineage>
        <taxon>Viruses</taxon>
        <taxon>Duplodnaviria</taxon>
        <taxon>Heunggongvirae</taxon>
        <taxon>Uroviricota</taxon>
        <taxon>Caudoviricetes</taxon>
    </lineage>
</organism>
<reference evidence="1" key="1">
    <citation type="journal article" date="2021" name="Proc. Natl. Acad. Sci. U.S.A.">
        <title>A Catalog of Tens of Thousands of Viruses from Human Metagenomes Reveals Hidden Associations with Chronic Diseases.</title>
        <authorList>
            <person name="Tisza M.J."/>
            <person name="Buck C.B."/>
        </authorList>
    </citation>
    <scope>NUCLEOTIDE SEQUENCE</scope>
    <source>
        <strain evidence="1">CtLsx2</strain>
    </source>
</reference>
<proteinExistence type="predicted"/>